<feature type="transmembrane region" description="Helical" evidence="1">
    <location>
        <begin position="90"/>
        <end position="107"/>
    </location>
</feature>
<feature type="transmembrane region" description="Helical" evidence="1">
    <location>
        <begin position="407"/>
        <end position="427"/>
    </location>
</feature>
<keyword evidence="3" id="KW-1185">Reference proteome</keyword>
<dbReference type="RefSeq" id="WP_166192365.1">
    <property type="nucleotide sequence ID" value="NZ_JAAOIV010000001.1"/>
</dbReference>
<feature type="transmembrane region" description="Helical" evidence="1">
    <location>
        <begin position="138"/>
        <end position="157"/>
    </location>
</feature>
<feature type="transmembrane region" description="Helical" evidence="1">
    <location>
        <begin position="344"/>
        <end position="363"/>
    </location>
</feature>
<feature type="transmembrane region" description="Helical" evidence="1">
    <location>
        <begin position="315"/>
        <end position="332"/>
    </location>
</feature>
<dbReference type="EMBL" id="JAAOIV010000001">
    <property type="protein sequence ID" value="NHN54575.1"/>
    <property type="molecule type" value="Genomic_DNA"/>
</dbReference>
<feature type="transmembrane region" description="Helical" evidence="1">
    <location>
        <begin position="21"/>
        <end position="42"/>
    </location>
</feature>
<accession>A0A967AZA4</accession>
<feature type="transmembrane region" description="Helical" evidence="1">
    <location>
        <begin position="164"/>
        <end position="182"/>
    </location>
</feature>
<gene>
    <name evidence="2" type="ORF">G9U51_02120</name>
</gene>
<proteinExistence type="predicted"/>
<organism evidence="2 3">
    <name type="scientific">Metallococcus carri</name>
    <dbReference type="NCBI Taxonomy" id="1656884"/>
    <lineage>
        <taxon>Bacteria</taxon>
        <taxon>Bacillati</taxon>
        <taxon>Actinomycetota</taxon>
        <taxon>Actinomycetes</taxon>
        <taxon>Micrococcales</taxon>
        <taxon>Dermacoccaceae</taxon>
        <taxon>Metallococcus</taxon>
    </lineage>
</organism>
<keyword evidence="1" id="KW-0812">Transmembrane</keyword>
<dbReference type="AlphaFoldDB" id="A0A967AZA4"/>
<evidence type="ECO:0000313" key="2">
    <source>
        <dbReference type="EMBL" id="NHN54575.1"/>
    </source>
</evidence>
<keyword evidence="1" id="KW-0472">Membrane</keyword>
<feature type="transmembrane region" description="Helical" evidence="1">
    <location>
        <begin position="369"/>
        <end position="395"/>
    </location>
</feature>
<dbReference type="Proteomes" id="UP000744769">
    <property type="component" value="Unassembled WGS sequence"/>
</dbReference>
<evidence type="ECO:0000256" key="1">
    <source>
        <dbReference type="SAM" id="Phobius"/>
    </source>
</evidence>
<name>A0A967AZA4_9MICO</name>
<feature type="transmembrane region" description="Helical" evidence="1">
    <location>
        <begin position="236"/>
        <end position="257"/>
    </location>
</feature>
<keyword evidence="1" id="KW-1133">Transmembrane helix</keyword>
<reference evidence="2" key="1">
    <citation type="submission" date="2020-03" db="EMBL/GenBank/DDBJ databases">
        <title>Draft sequencing of Calidifontibacter sp. DB0510.</title>
        <authorList>
            <person name="Kim D.-U."/>
        </authorList>
    </citation>
    <scope>NUCLEOTIDE SEQUENCE</scope>
    <source>
        <strain evidence="2">DB0510</strain>
    </source>
</reference>
<feature type="transmembrane region" description="Helical" evidence="1">
    <location>
        <begin position="202"/>
        <end position="224"/>
    </location>
</feature>
<comment type="caution">
    <text evidence="2">The sequence shown here is derived from an EMBL/GenBank/DDBJ whole genome shotgun (WGS) entry which is preliminary data.</text>
</comment>
<evidence type="ECO:0000313" key="3">
    <source>
        <dbReference type="Proteomes" id="UP000744769"/>
    </source>
</evidence>
<sequence length="566" mass="61286">MTTLDARALWARRASMRHHRVLWAAAAVVLGPLLISLLLMGIRGYWPGGDYAYIGVRAMEVWSSHPPLTGMRSTGAMDAGGVQVHHPGPLLFYVLAIPLALCGFHPWGILLGAWLLCAYAVWVALSCAWRLWRLPGVIVVTATFVALEAVIGPQFLLQPWNPTTALFPLVTLVVLLAALWAGRTRWLPHLVFVWSYVVQAHLAFLPLAAASVLAVVTVGLVRWWRGGRSARPTRRTWVALGIAVACWAPVAAEAVLYSPNNLTQMYRYLTVPRPRTIGVGRATEAIALMSAPSPGVLRGFVGITGNAPMPTVPALGWWLLALMVGAAALAVRRWFTGDRDVLDRLLLTSAAGLVIALMTISRIEVTRPLIYALVFLPLVALTVCCAIATVGRALVHAAGARPSEPPRWVLGMALAVAVLLSVSLPWWNPLAPIDPRTEQSMRQAATVVTAAAQRDGLADRGIRIEAPGPLGVLVLSASIGYALSQNDIRWSKEMYWSLPTDDQVHENAHARKDAAVLTIREQISGQWFGTPPASGRLLQDQTWPGGLLGRPARVQLWLSVPPTGQP</sequence>
<protein>
    <submittedName>
        <fullName evidence="2">Uncharacterized protein</fullName>
    </submittedName>
</protein>
<feature type="transmembrane region" description="Helical" evidence="1">
    <location>
        <begin position="114"/>
        <end position="132"/>
    </location>
</feature>